<organism evidence="15">
    <name type="scientific">marine sediment metagenome</name>
    <dbReference type="NCBI Taxonomy" id="412755"/>
    <lineage>
        <taxon>unclassified sequences</taxon>
        <taxon>metagenomes</taxon>
        <taxon>ecological metagenomes</taxon>
    </lineage>
</organism>
<evidence type="ECO:0000256" key="1">
    <source>
        <dbReference type="ARBA" id="ARBA00001120"/>
    </source>
</evidence>
<keyword evidence="7" id="KW-0547">Nucleotide-binding</keyword>
<evidence type="ECO:0000256" key="7">
    <source>
        <dbReference type="ARBA" id="ARBA00022741"/>
    </source>
</evidence>
<dbReference type="GO" id="GO:0004674">
    <property type="term" value="F:protein serine/threonine kinase activity"/>
    <property type="evidence" value="ECO:0007669"/>
    <property type="project" value="UniProtKB-KW"/>
</dbReference>
<feature type="domain" description="HPr kinase/phosphorylase C-terminal" evidence="14">
    <location>
        <begin position="138"/>
        <end position="305"/>
    </location>
</feature>
<evidence type="ECO:0000256" key="5">
    <source>
        <dbReference type="ARBA" id="ARBA00022679"/>
    </source>
</evidence>
<evidence type="ECO:0000256" key="10">
    <source>
        <dbReference type="ARBA" id="ARBA00022842"/>
    </source>
</evidence>
<comment type="similarity">
    <text evidence="3">Belongs to the HPrK/P family.</text>
</comment>
<feature type="domain" description="HPr(Ser) kinase/phosphorylase N-terminal" evidence="13">
    <location>
        <begin position="19"/>
        <end position="134"/>
    </location>
</feature>
<dbReference type="GO" id="GO:0000155">
    <property type="term" value="F:phosphorelay sensor kinase activity"/>
    <property type="evidence" value="ECO:0007669"/>
    <property type="project" value="InterPro"/>
</dbReference>
<dbReference type="InterPro" id="IPR028979">
    <property type="entry name" value="Ser_kin/Pase_Hpr-like_N_sf"/>
</dbReference>
<comment type="catalytic activity">
    <reaction evidence="12">
        <text>[HPr protein]-O-phospho-L-serine + phosphate + H(+) = [HPr protein]-L-serine + diphosphate</text>
        <dbReference type="Rhea" id="RHEA:46604"/>
        <dbReference type="Rhea" id="RHEA-COMP:11602"/>
        <dbReference type="Rhea" id="RHEA-COMP:11603"/>
        <dbReference type="ChEBI" id="CHEBI:15378"/>
        <dbReference type="ChEBI" id="CHEBI:29999"/>
        <dbReference type="ChEBI" id="CHEBI:33019"/>
        <dbReference type="ChEBI" id="CHEBI:43474"/>
        <dbReference type="ChEBI" id="CHEBI:83421"/>
    </reaction>
</comment>
<keyword evidence="5" id="KW-0808">Transferase</keyword>
<evidence type="ECO:0000313" key="15">
    <source>
        <dbReference type="EMBL" id="KKK72184.1"/>
    </source>
</evidence>
<dbReference type="PANTHER" id="PTHR30305:SF1">
    <property type="entry name" value="HPR KINASE_PHOSPHORYLASE"/>
    <property type="match status" value="1"/>
</dbReference>
<evidence type="ECO:0000256" key="4">
    <source>
        <dbReference type="ARBA" id="ARBA00022527"/>
    </source>
</evidence>
<comment type="caution">
    <text evidence="15">The sequence shown here is derived from an EMBL/GenBank/DDBJ whole genome shotgun (WGS) entry which is preliminary data.</text>
</comment>
<accession>A0A0F9A0N3</accession>
<keyword evidence="10" id="KW-0460">Magnesium</keyword>
<evidence type="ECO:0000256" key="12">
    <source>
        <dbReference type="ARBA" id="ARBA00047657"/>
    </source>
</evidence>
<dbReference type="CDD" id="cd01918">
    <property type="entry name" value="HprK_C"/>
    <property type="match status" value="1"/>
</dbReference>
<keyword evidence="8" id="KW-0418">Kinase</keyword>
<reference evidence="15" key="1">
    <citation type="journal article" date="2015" name="Nature">
        <title>Complex archaea that bridge the gap between prokaryotes and eukaryotes.</title>
        <authorList>
            <person name="Spang A."/>
            <person name="Saw J.H."/>
            <person name="Jorgensen S.L."/>
            <person name="Zaremba-Niedzwiedzka K."/>
            <person name="Martijn J."/>
            <person name="Lind A.E."/>
            <person name="van Eijk R."/>
            <person name="Schleper C."/>
            <person name="Guy L."/>
            <person name="Ettema T.J."/>
        </authorList>
    </citation>
    <scope>NUCLEOTIDE SEQUENCE</scope>
</reference>
<evidence type="ECO:0008006" key="16">
    <source>
        <dbReference type="Google" id="ProtNLM"/>
    </source>
</evidence>
<sequence>MKKIKVLDLLQLDLKENDALNLKCMTGRAGLVRELTVPEINRPGLELSGFYENFAFQRIQIFGRGETGYLYKLAREKKQDTLETLFSHEVPCCIFTHNLEPTEDFSTVAHRTDCPVLQTDLPSSLFTNRIIRVLDNIFAPRESVHGVLVEVFGIGVLIQGSSGVGKSETALELIERSHRLVADDLVEIRRVGGNLLIGTGSGVSSHHMEIRGLGIINVAHLFGVGAIRDKKQIQVVVKLEEWDANVAYDRIGAEDNMIDLLGVHVPYLLIPIKPGRNIPIIIETAAMNERLKKMGYNSAKDFTNNVTKWLESQTARALFLNEK</sequence>
<evidence type="ECO:0000256" key="3">
    <source>
        <dbReference type="ARBA" id="ARBA00006883"/>
    </source>
</evidence>
<comment type="catalytic activity">
    <reaction evidence="1">
        <text>[HPr protein]-L-serine + ATP = [HPr protein]-O-phospho-L-serine + ADP + H(+)</text>
        <dbReference type="Rhea" id="RHEA:46600"/>
        <dbReference type="Rhea" id="RHEA-COMP:11602"/>
        <dbReference type="Rhea" id="RHEA-COMP:11603"/>
        <dbReference type="ChEBI" id="CHEBI:15378"/>
        <dbReference type="ChEBI" id="CHEBI:29999"/>
        <dbReference type="ChEBI" id="CHEBI:30616"/>
        <dbReference type="ChEBI" id="CHEBI:83421"/>
        <dbReference type="ChEBI" id="CHEBI:456216"/>
    </reaction>
</comment>
<evidence type="ECO:0000259" key="13">
    <source>
        <dbReference type="Pfam" id="PF02603"/>
    </source>
</evidence>
<dbReference type="GO" id="GO:0046872">
    <property type="term" value="F:metal ion binding"/>
    <property type="evidence" value="ECO:0007669"/>
    <property type="project" value="UniProtKB-KW"/>
</dbReference>
<dbReference type="GO" id="GO:0006109">
    <property type="term" value="P:regulation of carbohydrate metabolic process"/>
    <property type="evidence" value="ECO:0007669"/>
    <property type="project" value="InterPro"/>
</dbReference>
<dbReference type="Gene3D" id="3.40.50.300">
    <property type="entry name" value="P-loop containing nucleotide triphosphate hydrolases"/>
    <property type="match status" value="1"/>
</dbReference>
<dbReference type="InterPro" id="IPR027417">
    <property type="entry name" value="P-loop_NTPase"/>
</dbReference>
<comment type="cofactor">
    <cofactor evidence="2">
        <name>Mg(2+)</name>
        <dbReference type="ChEBI" id="CHEBI:18420"/>
    </cofactor>
</comment>
<gene>
    <name evidence="15" type="ORF">LCGC14_2906420</name>
</gene>
<dbReference type="Pfam" id="PF07475">
    <property type="entry name" value="Hpr_kinase_C"/>
    <property type="match status" value="1"/>
</dbReference>
<dbReference type="InterPro" id="IPR011104">
    <property type="entry name" value="Hpr_kin/Pase_C"/>
</dbReference>
<dbReference type="SUPFAM" id="SSF75138">
    <property type="entry name" value="HprK N-terminal domain-like"/>
    <property type="match status" value="1"/>
</dbReference>
<evidence type="ECO:0000256" key="8">
    <source>
        <dbReference type="ARBA" id="ARBA00022777"/>
    </source>
</evidence>
<dbReference type="EMBL" id="LAZR01057376">
    <property type="protein sequence ID" value="KKK72184.1"/>
    <property type="molecule type" value="Genomic_DNA"/>
</dbReference>
<dbReference type="GO" id="GO:0005524">
    <property type="term" value="F:ATP binding"/>
    <property type="evidence" value="ECO:0007669"/>
    <property type="project" value="UniProtKB-KW"/>
</dbReference>
<dbReference type="AlphaFoldDB" id="A0A0F9A0N3"/>
<dbReference type="InterPro" id="IPR011126">
    <property type="entry name" value="Hpr_kin/Pase_Hpr_N"/>
</dbReference>
<dbReference type="InterPro" id="IPR003755">
    <property type="entry name" value="HPr(Ser)_kin/Pase"/>
</dbReference>
<dbReference type="Gene3D" id="3.40.1390.20">
    <property type="entry name" value="HprK N-terminal domain-like"/>
    <property type="match status" value="1"/>
</dbReference>
<dbReference type="Pfam" id="PF02603">
    <property type="entry name" value="Hpr_kinase_N"/>
    <property type="match status" value="1"/>
</dbReference>
<dbReference type="HAMAP" id="MF_01249">
    <property type="entry name" value="HPr_kinase"/>
    <property type="match status" value="1"/>
</dbReference>
<protein>
    <recommendedName>
        <fullName evidence="16">HPr kinase/phosphorylase C-terminal domain-containing protein</fullName>
    </recommendedName>
</protein>
<name>A0A0F9A0N3_9ZZZZ</name>
<proteinExistence type="inferred from homology"/>
<dbReference type="NCBIfam" id="TIGR00679">
    <property type="entry name" value="hpr-ser"/>
    <property type="match status" value="1"/>
</dbReference>
<evidence type="ECO:0000256" key="11">
    <source>
        <dbReference type="ARBA" id="ARBA00023268"/>
    </source>
</evidence>
<evidence type="ECO:0000256" key="9">
    <source>
        <dbReference type="ARBA" id="ARBA00022840"/>
    </source>
</evidence>
<evidence type="ECO:0000256" key="2">
    <source>
        <dbReference type="ARBA" id="ARBA00001946"/>
    </source>
</evidence>
<keyword evidence="9" id="KW-0067">ATP-binding</keyword>
<keyword evidence="6" id="KW-0479">Metal-binding</keyword>
<evidence type="ECO:0000256" key="6">
    <source>
        <dbReference type="ARBA" id="ARBA00022723"/>
    </source>
</evidence>
<dbReference type="SUPFAM" id="SSF53795">
    <property type="entry name" value="PEP carboxykinase-like"/>
    <property type="match status" value="1"/>
</dbReference>
<dbReference type="FunFam" id="3.40.50.300:FF:000174">
    <property type="entry name" value="HPr kinase/phosphorylase"/>
    <property type="match status" value="1"/>
</dbReference>
<keyword evidence="4" id="KW-0723">Serine/threonine-protein kinase</keyword>
<dbReference type="PANTHER" id="PTHR30305">
    <property type="entry name" value="PROTEIN YJDM-RELATED"/>
    <property type="match status" value="1"/>
</dbReference>
<keyword evidence="11" id="KW-0511">Multifunctional enzyme</keyword>
<evidence type="ECO:0000259" key="14">
    <source>
        <dbReference type="Pfam" id="PF07475"/>
    </source>
</evidence>